<comment type="caution">
    <text evidence="2">The sequence shown here is derived from an EMBL/GenBank/DDBJ whole genome shotgun (WGS) entry which is preliminary data.</text>
</comment>
<evidence type="ECO:0000256" key="1">
    <source>
        <dbReference type="SAM" id="Phobius"/>
    </source>
</evidence>
<organism evidence="2 3">
    <name type="scientific">Pseudoxanthomonas japonensis</name>
    <dbReference type="NCBI Taxonomy" id="69284"/>
    <lineage>
        <taxon>Bacteria</taxon>
        <taxon>Pseudomonadati</taxon>
        <taxon>Pseudomonadota</taxon>
        <taxon>Gammaproteobacteria</taxon>
        <taxon>Lysobacterales</taxon>
        <taxon>Lysobacteraceae</taxon>
        <taxon>Pseudoxanthomonas</taxon>
    </lineage>
</organism>
<feature type="transmembrane region" description="Helical" evidence="1">
    <location>
        <begin position="7"/>
        <end position="25"/>
    </location>
</feature>
<evidence type="ECO:0000313" key="3">
    <source>
        <dbReference type="Proteomes" id="UP000781710"/>
    </source>
</evidence>
<dbReference type="EMBL" id="PDWW01000018">
    <property type="protein sequence ID" value="KAF1724329.1"/>
    <property type="molecule type" value="Genomic_DNA"/>
</dbReference>
<feature type="transmembrane region" description="Helical" evidence="1">
    <location>
        <begin position="31"/>
        <end position="49"/>
    </location>
</feature>
<proteinExistence type="predicted"/>
<gene>
    <name evidence="2" type="ORF">CSC78_12605</name>
</gene>
<sequence length="149" mass="15975">MSKSSDFGNFILLVIGAGVAGVLFGNWAFTAVLYIGIGVMVLGTILYILNAMGVDLNARPERLGRAPMVSRDAQIAAQKVQQLLAAVDAKDGQSIERLVLQDNVSPFEYGSWEGEALSANTLATQQHYESAIVFFKSWSASGATARFKS</sequence>
<reference evidence="2 3" key="1">
    <citation type="submission" date="2017-10" db="EMBL/GenBank/DDBJ databases">
        <title>Whole genome sequencing of members of genus Pseudoxanthomonas.</title>
        <authorList>
            <person name="Kumar S."/>
            <person name="Bansal K."/>
            <person name="Kaur A."/>
            <person name="Patil P."/>
            <person name="Sharma S."/>
            <person name="Patil P.B."/>
        </authorList>
    </citation>
    <scope>NUCLEOTIDE SEQUENCE [LARGE SCALE GENOMIC DNA]</scope>
    <source>
        <strain evidence="2 3">DSM 17109</strain>
    </source>
</reference>
<name>A0ABQ6ZFI1_9GAMM</name>
<protein>
    <submittedName>
        <fullName evidence="2">Uncharacterized protein</fullName>
    </submittedName>
</protein>
<keyword evidence="1" id="KW-0812">Transmembrane</keyword>
<evidence type="ECO:0000313" key="2">
    <source>
        <dbReference type="EMBL" id="KAF1724329.1"/>
    </source>
</evidence>
<keyword evidence="1" id="KW-1133">Transmembrane helix</keyword>
<dbReference type="Proteomes" id="UP000781710">
    <property type="component" value="Unassembled WGS sequence"/>
</dbReference>
<accession>A0ABQ6ZFI1</accession>
<dbReference type="RefSeq" id="WP_162338212.1">
    <property type="nucleotide sequence ID" value="NZ_JBHSRQ010000016.1"/>
</dbReference>
<keyword evidence="1" id="KW-0472">Membrane</keyword>
<keyword evidence="3" id="KW-1185">Reference proteome</keyword>